<dbReference type="RefSeq" id="WP_134516007.1">
    <property type="nucleotide sequence ID" value="NZ_SOHJ01000013.1"/>
</dbReference>
<evidence type="ECO:0000256" key="1">
    <source>
        <dbReference type="SAM" id="MobiDB-lite"/>
    </source>
</evidence>
<feature type="transmembrane region" description="Helical" evidence="2">
    <location>
        <begin position="59"/>
        <end position="76"/>
    </location>
</feature>
<dbReference type="Gene3D" id="1.10.150.320">
    <property type="entry name" value="Photosystem II 12 kDa extrinsic protein"/>
    <property type="match status" value="1"/>
</dbReference>
<keyword evidence="4" id="KW-1185">Reference proteome</keyword>
<evidence type="ECO:0000313" key="4">
    <source>
        <dbReference type="Proteomes" id="UP000298170"/>
    </source>
</evidence>
<feature type="region of interest" description="Disordered" evidence="1">
    <location>
        <begin position="149"/>
        <end position="194"/>
    </location>
</feature>
<gene>
    <name evidence="3" type="ORF">E3T39_12995</name>
</gene>
<evidence type="ECO:0000256" key="2">
    <source>
        <dbReference type="SAM" id="Phobius"/>
    </source>
</evidence>
<organism evidence="3 4">
    <name type="scientific">Cryobacterium suzukii</name>
    <dbReference type="NCBI Taxonomy" id="1259198"/>
    <lineage>
        <taxon>Bacteria</taxon>
        <taxon>Bacillati</taxon>
        <taxon>Actinomycetota</taxon>
        <taxon>Actinomycetes</taxon>
        <taxon>Micrococcales</taxon>
        <taxon>Microbacteriaceae</taxon>
        <taxon>Cryobacterium</taxon>
    </lineage>
</organism>
<accession>A0A4R9AD68</accession>
<protein>
    <recommendedName>
        <fullName evidence="5">Helix-hairpin-helix domain-containing protein</fullName>
    </recommendedName>
</protein>
<keyword evidence="2" id="KW-0812">Transmembrane</keyword>
<dbReference type="Pfam" id="PF12836">
    <property type="entry name" value="HHH_3"/>
    <property type="match status" value="1"/>
</dbReference>
<proteinExistence type="predicted"/>
<dbReference type="AlphaFoldDB" id="A0A4R9AD68"/>
<dbReference type="InterPro" id="IPR051675">
    <property type="entry name" value="Endo/Exo/Phosphatase_dom_1"/>
</dbReference>
<keyword evidence="2" id="KW-0472">Membrane</keyword>
<feature type="transmembrane region" description="Helical" evidence="2">
    <location>
        <begin position="30"/>
        <end position="52"/>
    </location>
</feature>
<dbReference type="PANTHER" id="PTHR21180:SF32">
    <property type="entry name" value="ENDONUCLEASE_EXONUCLEASE_PHOSPHATASE FAMILY DOMAIN-CONTAINING PROTEIN 1"/>
    <property type="match status" value="1"/>
</dbReference>
<feature type="transmembrane region" description="Helical" evidence="2">
    <location>
        <begin position="88"/>
        <end position="108"/>
    </location>
</feature>
<feature type="region of interest" description="Disordered" evidence="1">
    <location>
        <begin position="125"/>
        <end position="144"/>
    </location>
</feature>
<sequence length="283" mass="29849">MTNVSSRTRSAPKSATALGPSLRWRLGASAWMLLLVIGGGALSWSAFGIVAVVARRRSWGVVAGVYAVAAVAVALPEDPAGQIAQGSLYLVALVHGLIINQGWLLLLWGRKENGLTIFGNARRGKARRNAPSRSTQRAAALPQEAERLVGGSGGSLRSDYVDDSAPAAAASPSRRRTTRAQRRTENEAAANAGAVNGATPLTQAELVDVNTANQRTLARLTGMDRALAKAAIAERTKRGGFASLAAFAAMAGLQPHELMRLGSEAFCSPRPRARRSFGRRVDF</sequence>
<dbReference type="Proteomes" id="UP000298170">
    <property type="component" value="Unassembled WGS sequence"/>
</dbReference>
<evidence type="ECO:0000313" key="3">
    <source>
        <dbReference type="EMBL" id="TFD57696.1"/>
    </source>
</evidence>
<reference evidence="3 4" key="1">
    <citation type="submission" date="2019-03" db="EMBL/GenBank/DDBJ databases">
        <title>Genomics of glacier-inhabiting Cryobacterium strains.</title>
        <authorList>
            <person name="Liu Q."/>
            <person name="Xin Y.-H."/>
        </authorList>
    </citation>
    <scope>NUCLEOTIDE SEQUENCE [LARGE SCALE GENOMIC DNA]</scope>
    <source>
        <strain evidence="3 4">Sr39</strain>
    </source>
</reference>
<dbReference type="EMBL" id="SOHJ01000013">
    <property type="protein sequence ID" value="TFD57696.1"/>
    <property type="molecule type" value="Genomic_DNA"/>
</dbReference>
<name>A0A4R9AD68_9MICO</name>
<evidence type="ECO:0008006" key="5">
    <source>
        <dbReference type="Google" id="ProtNLM"/>
    </source>
</evidence>
<dbReference type="OrthoDB" id="9790239at2"/>
<dbReference type="SUPFAM" id="SSF47781">
    <property type="entry name" value="RuvA domain 2-like"/>
    <property type="match status" value="1"/>
</dbReference>
<dbReference type="InterPro" id="IPR010994">
    <property type="entry name" value="RuvA_2-like"/>
</dbReference>
<dbReference type="PANTHER" id="PTHR21180">
    <property type="entry name" value="ENDONUCLEASE/EXONUCLEASE/PHOSPHATASE FAMILY DOMAIN-CONTAINING PROTEIN 1"/>
    <property type="match status" value="1"/>
</dbReference>
<keyword evidence="2" id="KW-1133">Transmembrane helix</keyword>
<comment type="caution">
    <text evidence="3">The sequence shown here is derived from an EMBL/GenBank/DDBJ whole genome shotgun (WGS) entry which is preliminary data.</text>
</comment>